<reference evidence="1 2" key="1">
    <citation type="submission" date="2017-11" db="EMBL/GenBank/DDBJ databases">
        <authorList>
            <person name="Duchaud E."/>
        </authorList>
    </citation>
    <scope>NUCLEOTIDE SEQUENCE [LARGE SCALE GENOMIC DNA]</scope>
    <source>
        <strain evidence="1 2">TNO010</strain>
    </source>
</reference>
<organism evidence="1 2">
    <name type="scientific">Tenacibaculum finnmarkense genomovar ulcerans</name>
    <dbReference type="NCBI Taxonomy" id="2781388"/>
    <lineage>
        <taxon>Bacteria</taxon>
        <taxon>Pseudomonadati</taxon>
        <taxon>Bacteroidota</taxon>
        <taxon>Flavobacteriia</taxon>
        <taxon>Flavobacteriales</taxon>
        <taxon>Flavobacteriaceae</taxon>
        <taxon>Tenacibaculum</taxon>
        <taxon>Tenacibaculum finnmarkense</taxon>
    </lineage>
</organism>
<evidence type="ECO:0000313" key="2">
    <source>
        <dbReference type="Proteomes" id="UP000490060"/>
    </source>
</evidence>
<proteinExistence type="predicted"/>
<dbReference type="EMBL" id="OENE01000038">
    <property type="protein sequence ID" value="SOU89606.1"/>
    <property type="molecule type" value="Genomic_DNA"/>
</dbReference>
<dbReference type="RefSeq" id="WP_172505788.1">
    <property type="nucleotide sequence ID" value="NZ_OENE01000038.1"/>
</dbReference>
<dbReference type="AlphaFoldDB" id="A0A2I2MAW3"/>
<dbReference type="Proteomes" id="UP000490060">
    <property type="component" value="Unassembled WGS sequence"/>
</dbReference>
<evidence type="ECO:0000313" key="1">
    <source>
        <dbReference type="EMBL" id="SOU89606.1"/>
    </source>
</evidence>
<name>A0A2I2MAW3_9FLAO</name>
<accession>A0A2I2MAW3</accession>
<sequence>MKERVRLHELIEIEKTVQFQQIYFRKQVVSQSDNKCLVEAHHVAKIGKVEITDVSSEYHNQVVMRLEINGKETTFTEYMSVREFERWIKNFMIPLRELIYAWVKVNNI</sequence>
<protein>
    <submittedName>
        <fullName evidence="1">Uncharacterized protein</fullName>
    </submittedName>
</protein>
<gene>
    <name evidence="1" type="ORF">TNO010_430001</name>
</gene>